<proteinExistence type="predicted"/>
<reference evidence="2" key="1">
    <citation type="submission" date="2014-09" db="EMBL/GenBank/DDBJ databases">
        <authorList>
            <person name="Sharma Rahul"/>
            <person name="Thines Marco"/>
        </authorList>
    </citation>
    <scope>NUCLEOTIDE SEQUENCE [LARGE SCALE GENOMIC DNA]</scope>
</reference>
<accession>A0A0P1APD6</accession>
<keyword evidence="2" id="KW-1185">Reference proteome</keyword>
<dbReference type="GeneID" id="36408592"/>
<dbReference type="RefSeq" id="XP_024579705.1">
    <property type="nucleotide sequence ID" value="XM_024729316.1"/>
</dbReference>
<dbReference type="Proteomes" id="UP000054928">
    <property type="component" value="Unassembled WGS sequence"/>
</dbReference>
<protein>
    <submittedName>
        <fullName evidence="1">Uncharacterized protein</fullName>
    </submittedName>
</protein>
<evidence type="ECO:0000313" key="2">
    <source>
        <dbReference type="Proteomes" id="UP000054928"/>
    </source>
</evidence>
<name>A0A0P1APD6_PLAHL</name>
<dbReference type="AlphaFoldDB" id="A0A0P1APD6"/>
<sequence length="83" mass="9128">MASLGRDCISTPALGSDIIKMFPCCTMHDIIGFFNASEKCIFSATAARHSMLLNLSQFVNGLNAQRINVGDQNIWASSRIYLE</sequence>
<dbReference type="EMBL" id="CCYD01000653">
    <property type="protein sequence ID" value="CEG43336.1"/>
    <property type="molecule type" value="Genomic_DNA"/>
</dbReference>
<organism evidence="1 2">
    <name type="scientific">Plasmopara halstedii</name>
    <name type="common">Downy mildew of sunflower</name>
    <dbReference type="NCBI Taxonomy" id="4781"/>
    <lineage>
        <taxon>Eukaryota</taxon>
        <taxon>Sar</taxon>
        <taxon>Stramenopiles</taxon>
        <taxon>Oomycota</taxon>
        <taxon>Peronosporomycetes</taxon>
        <taxon>Peronosporales</taxon>
        <taxon>Peronosporaceae</taxon>
        <taxon>Plasmopara</taxon>
    </lineage>
</organism>
<evidence type="ECO:0000313" key="1">
    <source>
        <dbReference type="EMBL" id="CEG43336.1"/>
    </source>
</evidence>